<evidence type="ECO:0000313" key="3">
    <source>
        <dbReference type="Proteomes" id="UP000249819"/>
    </source>
</evidence>
<comment type="caution">
    <text evidence="2">The sequence shown here is derived from an EMBL/GenBank/DDBJ whole genome shotgun (WGS) entry which is preliminary data.</text>
</comment>
<accession>A0A327W630</accession>
<gene>
    <name evidence="2" type="ORF">CLV59_102676</name>
</gene>
<protein>
    <recommendedName>
        <fullName evidence="4">DUF4382 domain-containing protein</fullName>
    </recommendedName>
</protein>
<keyword evidence="1" id="KW-0732">Signal</keyword>
<organism evidence="2 3">
    <name type="scientific">Chitinophaga dinghuensis</name>
    <dbReference type="NCBI Taxonomy" id="1539050"/>
    <lineage>
        <taxon>Bacteria</taxon>
        <taxon>Pseudomonadati</taxon>
        <taxon>Bacteroidota</taxon>
        <taxon>Chitinophagia</taxon>
        <taxon>Chitinophagales</taxon>
        <taxon>Chitinophagaceae</taxon>
        <taxon>Chitinophaga</taxon>
    </lineage>
</organism>
<evidence type="ECO:0000313" key="2">
    <source>
        <dbReference type="EMBL" id="RAJ85969.1"/>
    </source>
</evidence>
<name>A0A327W630_9BACT</name>
<dbReference type="PROSITE" id="PS51257">
    <property type="entry name" value="PROKAR_LIPOPROTEIN"/>
    <property type="match status" value="1"/>
</dbReference>
<evidence type="ECO:0008006" key="4">
    <source>
        <dbReference type="Google" id="ProtNLM"/>
    </source>
</evidence>
<dbReference type="AlphaFoldDB" id="A0A327W630"/>
<proteinExistence type="predicted"/>
<evidence type="ECO:0000256" key="1">
    <source>
        <dbReference type="SAM" id="SignalP"/>
    </source>
</evidence>
<dbReference type="OrthoDB" id="662322at2"/>
<sequence>MKTKNLYMLAVAGLFATMFAACSSDMTQPDQPKLDEKNAASVNYEFENVTSTASLSADATGRLAAVTGDASMAKASSGRFDITWDTAAARLKEIRFEAKRGKDEVSFKLTTDRYIDLLKVPGALGAIKVPVGTYQQVKVYAQVKGDKKEPAVILKGRLTWDGKTIPMDIQLSGTIELKAQGKDVVVSDSSVVWKGKLQVNMDLALSKLQIGDFTGSFDSGKLVINIDMNSNLHDKLAGAVENSMSVEHTHD</sequence>
<dbReference type="EMBL" id="QLMA01000002">
    <property type="protein sequence ID" value="RAJ85969.1"/>
    <property type="molecule type" value="Genomic_DNA"/>
</dbReference>
<keyword evidence="3" id="KW-1185">Reference proteome</keyword>
<dbReference type="RefSeq" id="WP_111591586.1">
    <property type="nucleotide sequence ID" value="NZ_QLMA01000002.1"/>
</dbReference>
<feature type="signal peptide" evidence="1">
    <location>
        <begin position="1"/>
        <end position="20"/>
    </location>
</feature>
<feature type="chain" id="PRO_5016320265" description="DUF4382 domain-containing protein" evidence="1">
    <location>
        <begin position="21"/>
        <end position="251"/>
    </location>
</feature>
<dbReference type="Proteomes" id="UP000249819">
    <property type="component" value="Unassembled WGS sequence"/>
</dbReference>
<reference evidence="2 3" key="1">
    <citation type="submission" date="2018-06" db="EMBL/GenBank/DDBJ databases">
        <title>Genomic Encyclopedia of Archaeal and Bacterial Type Strains, Phase II (KMG-II): from individual species to whole genera.</title>
        <authorList>
            <person name="Goeker M."/>
        </authorList>
    </citation>
    <scope>NUCLEOTIDE SEQUENCE [LARGE SCALE GENOMIC DNA]</scope>
    <source>
        <strain evidence="2 3">DSM 29821</strain>
    </source>
</reference>